<name>Q0GU30_9LACT</name>
<evidence type="ECO:0000313" key="1">
    <source>
        <dbReference type="EMBL" id="ABG00295.1"/>
    </source>
</evidence>
<dbReference type="RefSeq" id="WP_012477742.1">
    <property type="nucleotide sequence ID" value="NC_010901.1"/>
</dbReference>
<keyword evidence="1" id="KW-0614">Plasmid</keyword>
<reference evidence="1" key="2">
    <citation type="journal article" date="2006" name="J. Bacteriol.">
        <title>Sequence analysis of the lactococcal plasmid pNP40: a mobile replicon for coping with environmental hazards.</title>
        <authorList>
            <person name="O'Driscoll J."/>
            <person name="Glynn F."/>
            <person name="Fitzgerald G.F."/>
            <person name="van Sinderen D."/>
        </authorList>
    </citation>
    <scope>NUCLEOTIDE SEQUENCE</scope>
    <source>
        <plasmid evidence="1">pNP40</plasmid>
    </source>
</reference>
<accession>Q0GU30</accession>
<dbReference type="AlphaFoldDB" id="Q0GU30"/>
<reference evidence="1" key="1">
    <citation type="journal article" date="2004" name="Appl. Environ. Microbiol.">
        <title>Lactococcal plasmid pNP40 encodes a novel, temperature-sensitive restriction-modification system.</title>
        <authorList>
            <person name="O'Driscoll J."/>
            <person name="Glynn F."/>
            <person name="Cahalane O."/>
            <person name="O'Connell-Motherway M."/>
            <person name="Fitzgerald G.F."/>
            <person name="Van Sinderen D."/>
        </authorList>
    </citation>
    <scope>NUCLEOTIDE SEQUENCE</scope>
    <source>
        <plasmid evidence="1">pNP40</plasmid>
    </source>
</reference>
<protein>
    <submittedName>
        <fullName evidence="1">ORF13</fullName>
    </submittedName>
</protein>
<proteinExistence type="predicted"/>
<sequence>MFSEKKKVELTEGEKLFLDSIYDLILNPEITEEERGVLISAKTDLEKTGFLPRVMNQLMLAFRGNAINRTLTKPVSNFYVNLYNTTSLMENISGAATLSAAMIPIWSVGGNN</sequence>
<organism evidence="1">
    <name type="scientific">Lactococcus lactis</name>
    <dbReference type="NCBI Taxonomy" id="1358"/>
    <lineage>
        <taxon>Bacteria</taxon>
        <taxon>Bacillati</taxon>
        <taxon>Bacillota</taxon>
        <taxon>Bacilli</taxon>
        <taxon>Lactobacillales</taxon>
        <taxon>Streptococcaceae</taxon>
        <taxon>Lactococcus</taxon>
    </lineage>
</organism>
<dbReference type="CDD" id="cd21059">
    <property type="entry name" value="LciA-like"/>
    <property type="match status" value="1"/>
</dbReference>
<dbReference type="EMBL" id="DQ534432">
    <property type="protein sequence ID" value="ABG00295.1"/>
    <property type="molecule type" value="Genomic_DNA"/>
</dbReference>
<geneLocation type="plasmid" evidence="1">
    <name>pNP40</name>
</geneLocation>
<dbReference type="Pfam" id="PF08951">
    <property type="entry name" value="EntA_Immun"/>
    <property type="match status" value="1"/>
</dbReference>
<dbReference type="InterPro" id="IPR015046">
    <property type="entry name" value="LciA_Immunity-like"/>
</dbReference>
<dbReference type="GO" id="GO:0030153">
    <property type="term" value="P:bacteriocin immunity"/>
    <property type="evidence" value="ECO:0007669"/>
    <property type="project" value="InterPro"/>
</dbReference>